<dbReference type="SUPFAM" id="SSF52087">
    <property type="entry name" value="CRAL/TRIO domain"/>
    <property type="match status" value="1"/>
</dbReference>
<dbReference type="EMBL" id="JABXBU010002072">
    <property type="protein sequence ID" value="KAF8778359.1"/>
    <property type="molecule type" value="Genomic_DNA"/>
</dbReference>
<evidence type="ECO:0000313" key="2">
    <source>
        <dbReference type="Proteomes" id="UP000807504"/>
    </source>
</evidence>
<name>A0A8T0EWF2_ARGBR</name>
<dbReference type="Proteomes" id="UP000807504">
    <property type="component" value="Unassembled WGS sequence"/>
</dbReference>
<dbReference type="InterPro" id="IPR036865">
    <property type="entry name" value="CRAL-TRIO_dom_sf"/>
</dbReference>
<dbReference type="AlphaFoldDB" id="A0A8T0EWF2"/>
<dbReference type="Gene3D" id="3.40.525.10">
    <property type="entry name" value="CRAL-TRIO lipid binding domain"/>
    <property type="match status" value="1"/>
</dbReference>
<reference evidence="1" key="1">
    <citation type="journal article" date="2020" name="bioRxiv">
        <title>Chromosome-level reference genome of the European wasp spider Argiope bruennichi: a resource for studies on range expansion and evolutionary adaptation.</title>
        <authorList>
            <person name="Sheffer M.M."/>
            <person name="Hoppe A."/>
            <person name="Krehenwinkel H."/>
            <person name="Uhl G."/>
            <person name="Kuss A.W."/>
            <person name="Jensen L."/>
            <person name="Jensen C."/>
            <person name="Gillespie R.G."/>
            <person name="Hoff K.J."/>
            <person name="Prost S."/>
        </authorList>
    </citation>
    <scope>NUCLEOTIDE SEQUENCE</scope>
</reference>
<sequence length="142" mass="16284">MSKKINDQKCYPYHMDHLPKSFYQKALEELNESAEAREIELNKLKELLSRCPDGCAIVLCELGKWNHNELSIEDVKRIGMFSFLLPLRCPMTQISGFKMIYDFTDTVLDTALHKILVCCIMPLFTASLAVSKNSIALINLHF</sequence>
<comment type="caution">
    <text evidence="1">The sequence shown here is derived from an EMBL/GenBank/DDBJ whole genome shotgun (WGS) entry which is preliminary data.</text>
</comment>
<gene>
    <name evidence="1" type="ORF">HNY73_015090</name>
</gene>
<accession>A0A8T0EWF2</accession>
<proteinExistence type="predicted"/>
<evidence type="ECO:0000313" key="1">
    <source>
        <dbReference type="EMBL" id="KAF8778359.1"/>
    </source>
</evidence>
<organism evidence="1 2">
    <name type="scientific">Argiope bruennichi</name>
    <name type="common">Wasp spider</name>
    <name type="synonym">Aranea bruennichi</name>
    <dbReference type="NCBI Taxonomy" id="94029"/>
    <lineage>
        <taxon>Eukaryota</taxon>
        <taxon>Metazoa</taxon>
        <taxon>Ecdysozoa</taxon>
        <taxon>Arthropoda</taxon>
        <taxon>Chelicerata</taxon>
        <taxon>Arachnida</taxon>
        <taxon>Araneae</taxon>
        <taxon>Araneomorphae</taxon>
        <taxon>Entelegynae</taxon>
        <taxon>Araneoidea</taxon>
        <taxon>Araneidae</taxon>
        <taxon>Argiope</taxon>
    </lineage>
</organism>
<protein>
    <submittedName>
        <fullName evidence="1">Uncharacterized protein</fullName>
    </submittedName>
</protein>
<keyword evidence="2" id="KW-1185">Reference proteome</keyword>
<reference evidence="1" key="2">
    <citation type="submission" date="2020-06" db="EMBL/GenBank/DDBJ databases">
        <authorList>
            <person name="Sheffer M."/>
        </authorList>
    </citation>
    <scope>NUCLEOTIDE SEQUENCE</scope>
</reference>